<keyword evidence="3" id="KW-0678">Repressor</keyword>
<evidence type="ECO:0000256" key="5">
    <source>
        <dbReference type="ARBA" id="ARBA00022853"/>
    </source>
</evidence>
<feature type="compositionally biased region" description="Acidic residues" evidence="10">
    <location>
        <begin position="178"/>
        <end position="218"/>
    </location>
</feature>
<sequence length="329" mass="35996">MEFWGLEIKPEETVKVDPGEDKYLHLSQASLGETKKGNENILVYVQFNNQRLVLGTLSAEKCAQIQYDLVFEKEFELSHSSNNASVYLCGYKTAALEADEYPFYLPGSTFPDFDESDSDADEDIQLDQKTNGKSIVKVEQTKSTEGKPKVPQANAPASKAKPKIEEPKKADKQKPNKDDDEDVDEEESDEDESDDDEDMVEAEADSEDEDEDEVESSDEDKAPVKMAEPPNRRRPAGPALKTPVSEKKAKLISPGKGQSQKKGGAAKKDGHSATPLPAKQSGKTPAKNDKSKQQTPKSAGSVNCKSCGKNFNSDNALQSHTKAKHSAGK</sequence>
<evidence type="ECO:0000256" key="7">
    <source>
        <dbReference type="ARBA" id="ARBA00023163"/>
    </source>
</evidence>
<feature type="compositionally biased region" description="Polar residues" evidence="10">
    <location>
        <begin position="293"/>
        <end position="320"/>
    </location>
</feature>
<keyword evidence="5" id="KW-0156">Chromatin regulator</keyword>
<dbReference type="AlphaFoldDB" id="A0A4S8IZA7"/>
<dbReference type="Gene3D" id="2.60.120.340">
    <property type="entry name" value="Nucleoplasmin core domain"/>
    <property type="match status" value="1"/>
</dbReference>
<evidence type="ECO:0000256" key="10">
    <source>
        <dbReference type="SAM" id="MobiDB-lite"/>
    </source>
</evidence>
<feature type="compositionally biased region" description="Basic and acidic residues" evidence="10">
    <location>
        <begin position="139"/>
        <end position="148"/>
    </location>
</feature>
<evidence type="ECO:0000256" key="2">
    <source>
        <dbReference type="ARBA" id="ARBA00006673"/>
    </source>
</evidence>
<evidence type="ECO:0000256" key="6">
    <source>
        <dbReference type="ARBA" id="ARBA00023015"/>
    </source>
</evidence>
<evidence type="ECO:0000256" key="1">
    <source>
        <dbReference type="ARBA" id="ARBA00004604"/>
    </source>
</evidence>
<accession>A0A4S8IZA7</accession>
<dbReference type="GO" id="GO:0016787">
    <property type="term" value="F:hydrolase activity"/>
    <property type="evidence" value="ECO:0007669"/>
    <property type="project" value="UniProtKB-KW"/>
</dbReference>
<keyword evidence="8" id="KW-0539">Nucleus</keyword>
<feature type="region of interest" description="Disordered" evidence="10">
    <location>
        <begin position="109"/>
        <end position="329"/>
    </location>
</feature>
<evidence type="ECO:0000256" key="3">
    <source>
        <dbReference type="ARBA" id="ARBA00022491"/>
    </source>
</evidence>
<dbReference type="STRING" id="52838.A0A4S8IZA7"/>
<evidence type="ECO:0000259" key="11">
    <source>
        <dbReference type="PROSITE" id="PS50157"/>
    </source>
</evidence>
<gene>
    <name evidence="12" type="ORF">C4D60_Mb10t23480</name>
</gene>
<dbReference type="GO" id="GO:0008270">
    <property type="term" value="F:zinc ion binding"/>
    <property type="evidence" value="ECO:0007669"/>
    <property type="project" value="UniProtKB-KW"/>
</dbReference>
<reference evidence="12 13" key="1">
    <citation type="journal article" date="2019" name="Nat. Plants">
        <title>Genome sequencing of Musa balbisiana reveals subgenome evolution and function divergence in polyploid bananas.</title>
        <authorList>
            <person name="Yao X."/>
        </authorList>
    </citation>
    <scope>NUCLEOTIDE SEQUENCE [LARGE SCALE GENOMIC DNA]</scope>
    <source>
        <strain evidence="13">cv. DH-PKW</strain>
        <tissue evidence="12">Leaves</tissue>
    </source>
</reference>
<evidence type="ECO:0000313" key="12">
    <source>
        <dbReference type="EMBL" id="THU54290.1"/>
    </source>
</evidence>
<dbReference type="GO" id="GO:0006325">
    <property type="term" value="P:chromatin organization"/>
    <property type="evidence" value="ECO:0007669"/>
    <property type="project" value="UniProtKB-KW"/>
</dbReference>
<dbReference type="PROSITE" id="PS50157">
    <property type="entry name" value="ZINC_FINGER_C2H2_2"/>
    <property type="match status" value="1"/>
</dbReference>
<keyword evidence="9" id="KW-0479">Metal-binding</keyword>
<proteinExistence type="inferred from homology"/>
<dbReference type="FunFam" id="2.60.120.340:FF:000004">
    <property type="entry name" value="Histone deacetylase HDT1"/>
    <property type="match status" value="1"/>
</dbReference>
<comment type="similarity">
    <text evidence="2">Belongs to the histone deacetylase HD2 family.</text>
</comment>
<organism evidence="12 13">
    <name type="scientific">Musa balbisiana</name>
    <name type="common">Banana</name>
    <dbReference type="NCBI Taxonomy" id="52838"/>
    <lineage>
        <taxon>Eukaryota</taxon>
        <taxon>Viridiplantae</taxon>
        <taxon>Streptophyta</taxon>
        <taxon>Embryophyta</taxon>
        <taxon>Tracheophyta</taxon>
        <taxon>Spermatophyta</taxon>
        <taxon>Magnoliopsida</taxon>
        <taxon>Liliopsida</taxon>
        <taxon>Zingiberales</taxon>
        <taxon>Musaceae</taxon>
        <taxon>Musa</taxon>
    </lineage>
</organism>
<evidence type="ECO:0000256" key="8">
    <source>
        <dbReference type="ARBA" id="ARBA00023242"/>
    </source>
</evidence>
<comment type="subcellular location">
    <subcellularLocation>
        <location evidence="1">Nucleus</location>
        <location evidence="1">Nucleolus</location>
    </subcellularLocation>
</comment>
<dbReference type="InterPro" id="IPR013087">
    <property type="entry name" value="Znf_C2H2_type"/>
</dbReference>
<comment type="caution">
    <text evidence="12">The sequence shown here is derived from an EMBL/GenBank/DDBJ whole genome shotgun (WGS) entry which is preliminary data.</text>
</comment>
<feature type="domain" description="C2H2-type" evidence="11">
    <location>
        <begin position="302"/>
        <end position="329"/>
    </location>
</feature>
<keyword evidence="4" id="KW-0378">Hydrolase</keyword>
<name>A0A4S8IZA7_MUSBA</name>
<evidence type="ECO:0000256" key="4">
    <source>
        <dbReference type="ARBA" id="ARBA00022801"/>
    </source>
</evidence>
<evidence type="ECO:0000256" key="9">
    <source>
        <dbReference type="PROSITE-ProRule" id="PRU00042"/>
    </source>
</evidence>
<dbReference type="Pfam" id="PF17800">
    <property type="entry name" value="NPL"/>
    <property type="match status" value="1"/>
</dbReference>
<protein>
    <recommendedName>
        <fullName evidence="11">C2H2-type domain-containing protein</fullName>
    </recommendedName>
</protein>
<dbReference type="EMBL" id="PYDT01000008">
    <property type="protein sequence ID" value="THU54290.1"/>
    <property type="molecule type" value="Genomic_DNA"/>
</dbReference>
<feature type="compositionally biased region" description="Basic and acidic residues" evidence="10">
    <location>
        <begin position="162"/>
        <end position="177"/>
    </location>
</feature>
<keyword evidence="7" id="KW-0804">Transcription</keyword>
<evidence type="ECO:0000313" key="13">
    <source>
        <dbReference type="Proteomes" id="UP000317650"/>
    </source>
</evidence>
<feature type="compositionally biased region" description="Acidic residues" evidence="10">
    <location>
        <begin position="112"/>
        <end position="125"/>
    </location>
</feature>
<dbReference type="PROSITE" id="PS00028">
    <property type="entry name" value="ZINC_FINGER_C2H2_1"/>
    <property type="match status" value="1"/>
</dbReference>
<dbReference type="InterPro" id="IPR041232">
    <property type="entry name" value="NPL"/>
</dbReference>
<dbReference type="GO" id="GO:0005730">
    <property type="term" value="C:nucleolus"/>
    <property type="evidence" value="ECO:0007669"/>
    <property type="project" value="UniProtKB-SubCell"/>
</dbReference>
<keyword evidence="13" id="KW-1185">Reference proteome</keyword>
<keyword evidence="6" id="KW-0805">Transcription regulation</keyword>
<keyword evidence="9" id="KW-0863">Zinc-finger</keyword>
<dbReference type="Proteomes" id="UP000317650">
    <property type="component" value="Chromosome 10"/>
</dbReference>
<keyword evidence="9" id="KW-0862">Zinc</keyword>